<feature type="signal peptide" evidence="1">
    <location>
        <begin position="1"/>
        <end position="21"/>
    </location>
</feature>
<dbReference type="RefSeq" id="WP_062744831.1">
    <property type="nucleotide sequence ID" value="NZ_CP022725.1"/>
</dbReference>
<evidence type="ECO:0000256" key="1">
    <source>
        <dbReference type="SAM" id="SignalP"/>
    </source>
</evidence>
<dbReference type="AlphaFoldDB" id="A0A354ACF4"/>
<keyword evidence="1" id="KW-0732">Signal</keyword>
<organism evidence="3 4">
    <name type="scientific">Erwinia persicina</name>
    <dbReference type="NCBI Taxonomy" id="55211"/>
    <lineage>
        <taxon>Bacteria</taxon>
        <taxon>Pseudomonadati</taxon>
        <taxon>Pseudomonadota</taxon>
        <taxon>Gammaproteobacteria</taxon>
        <taxon>Enterobacterales</taxon>
        <taxon>Erwiniaceae</taxon>
        <taxon>Erwinia</taxon>
    </lineage>
</organism>
<dbReference type="EMBL" id="QGAC01000003">
    <property type="protein sequence ID" value="TKJ93725.1"/>
    <property type="molecule type" value="Genomic_DNA"/>
</dbReference>
<accession>A0A354ACF4</accession>
<dbReference type="Proteomes" id="UP000306393">
    <property type="component" value="Unassembled WGS sequence"/>
</dbReference>
<name>A0A354ACF4_9GAMM</name>
<protein>
    <submittedName>
        <fullName evidence="3">DUF1176 domain-containing protein</fullName>
    </submittedName>
</protein>
<dbReference type="Proteomes" id="UP000661012">
    <property type="component" value="Unassembled WGS sequence"/>
</dbReference>
<sequence>MSYWTKWLWLLSLSYLASAQAQPLQKTFSDWQITCNNLNSCEVRSIPGNNGLAMTLERDAGSDAPAQLRIDYGNRYSGPLPGGALRDNLLLDGRRLRLDLKHWQVEPHHLLTMHAISIDEFLAQVMDAGTLQLLYRADAVIGMRGLKEALMLMDEIQGRVNSSSALIQRGNDAPGHVPPAPPMPQISAPPRMPQALTHEESSGLIDFGTWRVNSDSCSLDPLRREVSVSPLSDDKALLLVSCEMGAYNVIDLAFEVTRTAPYVSKSITLTLPFSLPDRSDNNLELVNADFDAARGELLTFSKDRGLGDCGVATRWQYNGREFVLAEYAQEKTCDAWHSSDQWPVLWESQPVVPQDPGMVAMQAQ</sequence>
<dbReference type="EMBL" id="JACYNN010000005">
    <property type="protein sequence ID" value="MBD8106779.1"/>
    <property type="molecule type" value="Genomic_DNA"/>
</dbReference>
<dbReference type="GeneID" id="67475705"/>
<reference evidence="2 5" key="2">
    <citation type="journal article" date="2020" name="FEMS Microbiol. Ecol.">
        <title>Temporal dynamics of bacterial communities during seed development and maturation.</title>
        <authorList>
            <person name="Chesneau G."/>
            <person name="Torres-Cortes G."/>
            <person name="Briand M."/>
            <person name="Darrasse A."/>
            <person name="Preveaux A."/>
            <person name="Marais C."/>
            <person name="Jacques M.A."/>
            <person name="Shade A."/>
            <person name="Barret M."/>
        </authorList>
    </citation>
    <scope>NUCLEOTIDE SEQUENCE [LARGE SCALE GENOMIC DNA]</scope>
    <source>
        <strain evidence="2 5">CFBP13732</strain>
    </source>
</reference>
<dbReference type="Pfam" id="PF06674">
    <property type="entry name" value="DUF1176"/>
    <property type="match status" value="1"/>
</dbReference>
<comment type="caution">
    <text evidence="3">The sequence shown here is derived from an EMBL/GenBank/DDBJ whole genome shotgun (WGS) entry which is preliminary data.</text>
</comment>
<evidence type="ECO:0000313" key="4">
    <source>
        <dbReference type="Proteomes" id="UP000306393"/>
    </source>
</evidence>
<gene>
    <name evidence="3" type="ORF">EpCFBP13511_03955</name>
    <name evidence="2" type="ORF">IFT93_10125</name>
</gene>
<evidence type="ECO:0000313" key="5">
    <source>
        <dbReference type="Proteomes" id="UP000661012"/>
    </source>
</evidence>
<evidence type="ECO:0000313" key="2">
    <source>
        <dbReference type="EMBL" id="MBD8106779.1"/>
    </source>
</evidence>
<dbReference type="STRING" id="1219360.GCA_001571305_02250"/>
<dbReference type="OrthoDB" id="6183301at2"/>
<dbReference type="KEGG" id="epe:CI789_01835"/>
<reference evidence="3 4" key="1">
    <citation type="journal article" date="2019" name="Sci. Rep.">
        <title>Differences in resource use lead to coexistence of seed-transmitted microbial populations.</title>
        <authorList>
            <person name="Torres-Cortes G."/>
            <person name="Garcia B.J."/>
            <person name="Compant S."/>
            <person name="Rezki S."/>
            <person name="Jones P."/>
            <person name="Preveaux A."/>
            <person name="Briand M."/>
            <person name="Roulet A."/>
            <person name="Bouchez O."/>
            <person name="Jacobson D."/>
            <person name="Barret M."/>
        </authorList>
    </citation>
    <scope>NUCLEOTIDE SEQUENCE [LARGE SCALE GENOMIC DNA]</scope>
    <source>
        <strain evidence="3 4">CFBP13511</strain>
    </source>
</reference>
<keyword evidence="5" id="KW-1185">Reference proteome</keyword>
<feature type="chain" id="PRO_5030065215" evidence="1">
    <location>
        <begin position="22"/>
        <end position="364"/>
    </location>
</feature>
<proteinExistence type="predicted"/>
<evidence type="ECO:0000313" key="3">
    <source>
        <dbReference type="EMBL" id="TKJ93725.1"/>
    </source>
</evidence>
<dbReference type="InterPro" id="IPR009560">
    <property type="entry name" value="DUF1176"/>
</dbReference>